<dbReference type="InParanoid" id="Q55865"/>
<accession>Q55865</accession>
<reference evidence="1 2" key="2">
    <citation type="journal article" date="1996" name="DNA Res.">
        <title>Sequence analysis of the genome of the unicellular cyanobacterium Synechocystis sp. strain PCC6803. II. Sequence determination of the entire genome and assignment of potential protein-coding regions.</title>
        <authorList>
            <person name="Kaneko T."/>
            <person name="Sato S."/>
            <person name="Kotani H."/>
            <person name="Tanaka A."/>
            <person name="Asamizu E."/>
            <person name="Nakamura Y."/>
            <person name="Miyajima N."/>
            <person name="Hirosawa M."/>
            <person name="Sugiura M."/>
            <person name="Sasamoto S."/>
            <person name="Kimura T."/>
            <person name="Hosouchi T."/>
            <person name="Matsuno A."/>
            <person name="Muraki A."/>
            <person name="Nakazaki N."/>
            <person name="Naruo K."/>
            <person name="Okumura S."/>
            <person name="Shimpo S."/>
            <person name="Takeuchi C."/>
            <person name="Wada T."/>
            <person name="Watanabe A."/>
            <person name="Yamada M."/>
            <person name="Yasuda M."/>
            <person name="Tabata S."/>
        </authorList>
    </citation>
    <scope>NUCLEOTIDE SEQUENCE [LARGE SCALE GENOMIC DNA]</scope>
    <source>
        <strain evidence="2">ATCC 27184 / PCC 6803 / Kazusa</strain>
    </source>
</reference>
<dbReference type="KEGG" id="syn:sll0585"/>
<dbReference type="AlphaFoldDB" id="Q55865"/>
<dbReference type="STRING" id="1148.gene:10500128"/>
<dbReference type="PANTHER" id="PTHR42110">
    <property type="entry name" value="L-ASPARAGINASE, PUTATIVE (AFU_ORTHOLOGUE AFUA_3G11890)-RELATED"/>
    <property type="match status" value="1"/>
</dbReference>
<organism evidence="1 2">
    <name type="scientific">Synechocystis sp. (strain ATCC 27184 / PCC 6803 / Kazusa)</name>
    <dbReference type="NCBI Taxonomy" id="1111708"/>
    <lineage>
        <taxon>Bacteria</taxon>
        <taxon>Bacillati</taxon>
        <taxon>Cyanobacteriota</taxon>
        <taxon>Cyanophyceae</taxon>
        <taxon>Synechococcales</taxon>
        <taxon>Merismopediaceae</taxon>
        <taxon>Synechocystis</taxon>
    </lineage>
</organism>
<dbReference type="PhylomeDB" id="Q55865"/>
<evidence type="ECO:0000313" key="2">
    <source>
        <dbReference type="Proteomes" id="UP000001425"/>
    </source>
</evidence>
<gene>
    <name evidence="1" type="ordered locus">sll0585</name>
</gene>
<dbReference type="EMBL" id="BA000022">
    <property type="protein sequence ID" value="BAA10624.1"/>
    <property type="molecule type" value="Genomic_DNA"/>
</dbReference>
<reference evidence="1 2" key="1">
    <citation type="journal article" date="1995" name="DNA Res.">
        <title>Sequence analysis of the genome of the unicellular cyanobacterium Synechocystis sp. strain PCC6803. I. Sequence features in the 1 Mb region from map positions 64% to 92% of the genome.</title>
        <authorList>
            <person name="Kaneko T."/>
            <person name="Tanaka A."/>
            <person name="Sato S."/>
            <person name="Kotani H."/>
            <person name="Sazuka T."/>
            <person name="Miyajima N."/>
            <person name="Sugiura M."/>
            <person name="Tabata S."/>
        </authorList>
    </citation>
    <scope>NUCLEOTIDE SEQUENCE [LARGE SCALE GENOMIC DNA]</scope>
    <source>
        <strain evidence="2">ATCC 27184 / PCC 6803 / Kazusa</strain>
    </source>
</reference>
<evidence type="ECO:0000313" key="1">
    <source>
        <dbReference type="EMBL" id="BAA10624.1"/>
    </source>
</evidence>
<dbReference type="InterPro" id="IPR010349">
    <property type="entry name" value="Asparaginase_II"/>
</dbReference>
<dbReference type="IntAct" id="Q55865">
    <property type="interactions" value="2"/>
</dbReference>
<dbReference type="PaxDb" id="1148-1208456"/>
<dbReference type="PIR" id="S76680">
    <property type="entry name" value="S76680"/>
</dbReference>
<dbReference type="Proteomes" id="UP000001425">
    <property type="component" value="Chromosome"/>
</dbReference>
<sequence>MPRIEDRLINRTPRNFTIIGNSPNSMSRGKRPHTTPIEVHLLREGIIESQHWAEATVYDDRGRVLMLAGDSTSNAFIRSSLKPFQALAVTSTGTMERYGLTDKDLAIMCGSHQGTIEQARQVFNILWRADIEPQALQCPIPAGQESPLYHGCSGKHAGMLAVCQQQDWPLHSYLQQNSPIQKLILSKVADLLGMPGAELIAAHDDCGAPTYTMELGQIAHLYALLASGQQLGLERVARAMTYYPYFVAGEGCFDTELMQQMEGELVSKSGAEGVQCVGRVGEGLGLAIKVKDGSKRAKYAVAIHLLQQMGWIPPQVAETLSEKFVRLGKYKRLEVIGELAML</sequence>
<proteinExistence type="predicted"/>
<keyword evidence="2" id="KW-1185">Reference proteome</keyword>
<dbReference type="EnsemblBacteria" id="BAA10624">
    <property type="protein sequence ID" value="BAA10624"/>
    <property type="gene ID" value="BAA10624"/>
</dbReference>
<protein>
    <submittedName>
        <fullName evidence="1">Sll0585 protein</fullName>
    </submittedName>
</protein>
<dbReference type="Pfam" id="PF06089">
    <property type="entry name" value="Asparaginase_II"/>
    <property type="match status" value="1"/>
</dbReference>
<name>Q55865_SYNY3</name>
<dbReference type="eggNOG" id="COG4448">
    <property type="taxonomic scope" value="Bacteria"/>
</dbReference>
<dbReference type="PANTHER" id="PTHR42110:SF1">
    <property type="entry name" value="L-ASPARAGINASE, PUTATIVE (AFU_ORTHOLOGUE AFUA_3G11890)-RELATED"/>
    <property type="match status" value="1"/>
</dbReference>